<dbReference type="NCBIfam" id="NF004283">
    <property type="entry name" value="PRK05692.1"/>
    <property type="match status" value="1"/>
</dbReference>
<dbReference type="Pfam" id="PF00682">
    <property type="entry name" value="HMGL-like"/>
    <property type="match status" value="1"/>
</dbReference>
<dbReference type="PANTHER" id="PTHR42738:SF7">
    <property type="entry name" value="HYDROXYMETHYLGLUTARYL-COA LYASE"/>
    <property type="match status" value="1"/>
</dbReference>
<feature type="region of interest" description="Disordered" evidence="4">
    <location>
        <begin position="297"/>
        <end position="317"/>
    </location>
</feature>
<dbReference type="Gene3D" id="3.20.20.70">
    <property type="entry name" value="Aldolase class I"/>
    <property type="match status" value="1"/>
</dbReference>
<evidence type="ECO:0000256" key="1">
    <source>
        <dbReference type="ARBA" id="ARBA00009405"/>
    </source>
</evidence>
<dbReference type="InterPro" id="IPR013785">
    <property type="entry name" value="Aldolase_TIM"/>
</dbReference>
<dbReference type="PANTHER" id="PTHR42738">
    <property type="entry name" value="HYDROXYMETHYLGLUTARYL-COA LYASE"/>
    <property type="match status" value="1"/>
</dbReference>
<evidence type="ECO:0000256" key="3">
    <source>
        <dbReference type="ARBA" id="ARBA00023239"/>
    </source>
</evidence>
<dbReference type="InterPro" id="IPR043594">
    <property type="entry name" value="HMGL"/>
</dbReference>
<evidence type="ECO:0000256" key="4">
    <source>
        <dbReference type="SAM" id="MobiDB-lite"/>
    </source>
</evidence>
<dbReference type="RefSeq" id="WP_270075987.1">
    <property type="nucleotide sequence ID" value="NZ_CP115174.1"/>
</dbReference>
<organism evidence="6 7">
    <name type="scientific">Sphingomonas abietis</name>
    <dbReference type="NCBI Taxonomy" id="3012344"/>
    <lineage>
        <taxon>Bacteria</taxon>
        <taxon>Pseudomonadati</taxon>
        <taxon>Pseudomonadota</taxon>
        <taxon>Alphaproteobacteria</taxon>
        <taxon>Sphingomonadales</taxon>
        <taxon>Sphingomonadaceae</taxon>
        <taxon>Sphingomonas</taxon>
    </lineage>
</organism>
<sequence>MAASSTVRIVEVGPRDGLQNEASVVTPSQRIALIEALVSSGLETVEAGSFVSPKWVPQMAGSGDVLRGLPPRPGISYPVLVPNLRGLEDAMAAGAREIALFLAASESFSRKNINCSIDESFERVAPVVQMAKANGIAVRGYVSCVLGCPYEGEVALASVVSVAERLIELGCYEISLGDTIGVGTPGKARAMVECVSGSIPTKNLAIHFHDTYGQALANVLACLETGIAVVDSAAGGLGGCPYAAGASGNLATEDLLYMLDGLGIATGVDLERLLDAVTYIADDLRIAPRSKLFAARRSDRGGDRDRRNGKSEIKLAS</sequence>
<keyword evidence="2" id="KW-0479">Metal-binding</keyword>
<reference evidence="6 7" key="1">
    <citation type="submission" date="2022-12" db="EMBL/GenBank/DDBJ databases">
        <title>Sphingomonas abieness sp. nov., an endophytic bacterium isolated from Abies koreana.</title>
        <authorList>
            <person name="Jiang L."/>
            <person name="Lee J."/>
        </authorList>
    </citation>
    <scope>NUCLEOTIDE SEQUENCE [LARGE SCALE GENOMIC DNA]</scope>
    <source>
        <strain evidence="7">PAMB 00755</strain>
    </source>
</reference>
<dbReference type="EMBL" id="CP115174">
    <property type="protein sequence ID" value="WBO21338.1"/>
    <property type="molecule type" value="Genomic_DNA"/>
</dbReference>
<name>A0ABY7NIL6_9SPHN</name>
<dbReference type="CDD" id="cd07938">
    <property type="entry name" value="DRE_TIM_HMGL"/>
    <property type="match status" value="1"/>
</dbReference>
<keyword evidence="3 6" id="KW-0456">Lyase</keyword>
<protein>
    <submittedName>
        <fullName evidence="6">Hydroxymethylglutaryl-CoA lyase</fullName>
    </submittedName>
</protein>
<dbReference type="SUPFAM" id="SSF51569">
    <property type="entry name" value="Aldolase"/>
    <property type="match status" value="1"/>
</dbReference>
<proteinExistence type="inferred from homology"/>
<evidence type="ECO:0000313" key="7">
    <source>
        <dbReference type="Proteomes" id="UP001210865"/>
    </source>
</evidence>
<dbReference type="Proteomes" id="UP001210865">
    <property type="component" value="Chromosome"/>
</dbReference>
<evidence type="ECO:0000313" key="6">
    <source>
        <dbReference type="EMBL" id="WBO21338.1"/>
    </source>
</evidence>
<dbReference type="GO" id="GO:0016829">
    <property type="term" value="F:lyase activity"/>
    <property type="evidence" value="ECO:0007669"/>
    <property type="project" value="UniProtKB-KW"/>
</dbReference>
<keyword evidence="7" id="KW-1185">Reference proteome</keyword>
<evidence type="ECO:0000259" key="5">
    <source>
        <dbReference type="PROSITE" id="PS50991"/>
    </source>
</evidence>
<feature type="domain" description="Pyruvate carboxyltransferase" evidence="5">
    <location>
        <begin position="7"/>
        <end position="274"/>
    </location>
</feature>
<dbReference type="InterPro" id="IPR000891">
    <property type="entry name" value="PYR_CT"/>
</dbReference>
<dbReference type="PROSITE" id="PS50991">
    <property type="entry name" value="PYR_CT"/>
    <property type="match status" value="1"/>
</dbReference>
<gene>
    <name evidence="6" type="ORF">PBT88_14235</name>
</gene>
<comment type="similarity">
    <text evidence="1">Belongs to the HMG-CoA lyase family.</text>
</comment>
<evidence type="ECO:0000256" key="2">
    <source>
        <dbReference type="ARBA" id="ARBA00022723"/>
    </source>
</evidence>
<accession>A0ABY7NIL6</accession>